<sequence>MTDNSTVALVGHVGFQVPRNIQIGVTILAVIVIILAMIGNTLVIYIVFTVNHMRSSTNSLIANMAFADLLMTIDIPYILKWVYVWDKWFGTFMGSVLCKFFHSAQVGSIAASVFSLVAISLDRSFAILFPLRTIMTRNVMRFAISMIWLCALALTVPLMIASKNIQQKGTDFMSCHENWPPMSRTTYNTFLFTTTYIIPLSIIAIVYCLAGLRLWSRKLPALEMIRVFNHQLLHEHTIPMEVHFVIPWFGYCNSAINPILYVIFSENYRHEFYRILCRGPSRKDLYRKAIVASIGTRRSQGTILEADIPLTLLRKEVNHDEHETVECSHVLEIS</sequence>
<dbReference type="Gene3D" id="1.20.1070.10">
    <property type="entry name" value="Rhodopsin 7-helix transmembrane proteins"/>
    <property type="match status" value="1"/>
</dbReference>
<keyword evidence="4 8" id="KW-0297">G-protein coupled receptor</keyword>
<feature type="transmembrane region" description="Helical" evidence="9">
    <location>
        <begin position="190"/>
        <end position="215"/>
    </location>
</feature>
<dbReference type="PANTHER" id="PTHR45695:SF9">
    <property type="entry name" value="LEUCOKININ RECEPTOR"/>
    <property type="match status" value="1"/>
</dbReference>
<evidence type="ECO:0000313" key="12">
    <source>
        <dbReference type="Proteomes" id="UP001163046"/>
    </source>
</evidence>
<dbReference type="GO" id="GO:0004930">
    <property type="term" value="F:G protein-coupled receptor activity"/>
    <property type="evidence" value="ECO:0007669"/>
    <property type="project" value="UniProtKB-KW"/>
</dbReference>
<gene>
    <name evidence="11" type="primary">SSTR5_3</name>
    <name evidence="11" type="ORF">OS493_037199</name>
</gene>
<dbReference type="Proteomes" id="UP001163046">
    <property type="component" value="Unassembled WGS sequence"/>
</dbReference>
<dbReference type="OrthoDB" id="10053194at2759"/>
<dbReference type="GO" id="GO:0005886">
    <property type="term" value="C:plasma membrane"/>
    <property type="evidence" value="ECO:0007669"/>
    <property type="project" value="TreeGrafter"/>
</dbReference>
<comment type="caution">
    <text evidence="11">The sequence shown here is derived from an EMBL/GenBank/DDBJ whole genome shotgun (WGS) entry which is preliminary data.</text>
</comment>
<feature type="transmembrane region" description="Helical" evidence="9">
    <location>
        <begin position="60"/>
        <end position="79"/>
    </location>
</feature>
<dbReference type="PRINTS" id="PR00237">
    <property type="entry name" value="GPCRRHODOPSN"/>
</dbReference>
<evidence type="ECO:0000256" key="6">
    <source>
        <dbReference type="ARBA" id="ARBA00023170"/>
    </source>
</evidence>
<dbReference type="PROSITE" id="PS50262">
    <property type="entry name" value="G_PROTEIN_RECEP_F1_2"/>
    <property type="match status" value="1"/>
</dbReference>
<organism evidence="11 12">
    <name type="scientific">Desmophyllum pertusum</name>
    <dbReference type="NCBI Taxonomy" id="174260"/>
    <lineage>
        <taxon>Eukaryota</taxon>
        <taxon>Metazoa</taxon>
        <taxon>Cnidaria</taxon>
        <taxon>Anthozoa</taxon>
        <taxon>Hexacorallia</taxon>
        <taxon>Scleractinia</taxon>
        <taxon>Caryophylliina</taxon>
        <taxon>Caryophylliidae</taxon>
        <taxon>Desmophyllum</taxon>
    </lineage>
</organism>
<dbReference type="AlphaFoldDB" id="A0A9X0CJK1"/>
<keyword evidence="3 9" id="KW-1133">Transmembrane helix</keyword>
<dbReference type="PANTHER" id="PTHR45695">
    <property type="entry name" value="LEUCOKININ RECEPTOR-RELATED"/>
    <property type="match status" value="1"/>
</dbReference>
<feature type="domain" description="G-protein coupled receptors family 1 profile" evidence="10">
    <location>
        <begin position="39"/>
        <end position="207"/>
    </location>
</feature>
<accession>A0A9X0CJK1</accession>
<comment type="similarity">
    <text evidence="8">Belongs to the G-protein coupled receptor 1 family.</text>
</comment>
<evidence type="ECO:0000256" key="5">
    <source>
        <dbReference type="ARBA" id="ARBA00023136"/>
    </source>
</evidence>
<dbReference type="InterPro" id="IPR017452">
    <property type="entry name" value="GPCR_Rhodpsn_7TM"/>
</dbReference>
<evidence type="ECO:0000259" key="10">
    <source>
        <dbReference type="PROSITE" id="PS50262"/>
    </source>
</evidence>
<evidence type="ECO:0000256" key="2">
    <source>
        <dbReference type="ARBA" id="ARBA00022692"/>
    </source>
</evidence>
<reference evidence="11" key="1">
    <citation type="submission" date="2023-01" db="EMBL/GenBank/DDBJ databases">
        <title>Genome assembly of the deep-sea coral Lophelia pertusa.</title>
        <authorList>
            <person name="Herrera S."/>
            <person name="Cordes E."/>
        </authorList>
    </citation>
    <scope>NUCLEOTIDE SEQUENCE</scope>
    <source>
        <strain evidence="11">USNM1676648</strain>
        <tissue evidence="11">Polyp</tissue>
    </source>
</reference>
<evidence type="ECO:0000313" key="11">
    <source>
        <dbReference type="EMBL" id="KAJ7351018.1"/>
    </source>
</evidence>
<comment type="subcellular location">
    <subcellularLocation>
        <location evidence="1">Membrane</location>
        <topology evidence="1">Multi-pass membrane protein</topology>
    </subcellularLocation>
</comment>
<evidence type="ECO:0000256" key="3">
    <source>
        <dbReference type="ARBA" id="ARBA00022989"/>
    </source>
</evidence>
<keyword evidence="5 9" id="KW-0472">Membrane</keyword>
<keyword evidence="7 8" id="KW-0807">Transducer</keyword>
<evidence type="ECO:0000256" key="1">
    <source>
        <dbReference type="ARBA" id="ARBA00004141"/>
    </source>
</evidence>
<evidence type="ECO:0000256" key="9">
    <source>
        <dbReference type="SAM" id="Phobius"/>
    </source>
</evidence>
<feature type="transmembrane region" description="Helical" evidence="9">
    <location>
        <begin position="142"/>
        <end position="161"/>
    </location>
</feature>
<evidence type="ECO:0000256" key="8">
    <source>
        <dbReference type="RuleBase" id="RU000688"/>
    </source>
</evidence>
<dbReference type="Pfam" id="PF00001">
    <property type="entry name" value="7tm_1"/>
    <property type="match status" value="1"/>
</dbReference>
<proteinExistence type="inferred from homology"/>
<protein>
    <submittedName>
        <fullName evidence="11">Somatostatin receptor type 5</fullName>
    </submittedName>
</protein>
<evidence type="ECO:0000256" key="7">
    <source>
        <dbReference type="ARBA" id="ARBA00023224"/>
    </source>
</evidence>
<feature type="transmembrane region" description="Helical" evidence="9">
    <location>
        <begin position="23"/>
        <end position="48"/>
    </location>
</feature>
<evidence type="ECO:0000256" key="4">
    <source>
        <dbReference type="ARBA" id="ARBA00023040"/>
    </source>
</evidence>
<keyword evidence="12" id="KW-1185">Reference proteome</keyword>
<keyword evidence="2 8" id="KW-0812">Transmembrane</keyword>
<keyword evidence="6 8" id="KW-0675">Receptor</keyword>
<dbReference type="SMART" id="SM01381">
    <property type="entry name" value="7TM_GPCR_Srsx"/>
    <property type="match status" value="1"/>
</dbReference>
<dbReference type="SUPFAM" id="SSF81321">
    <property type="entry name" value="Family A G protein-coupled receptor-like"/>
    <property type="match status" value="1"/>
</dbReference>
<feature type="transmembrane region" description="Helical" evidence="9">
    <location>
        <begin position="99"/>
        <end position="121"/>
    </location>
</feature>
<dbReference type="EMBL" id="MU827369">
    <property type="protein sequence ID" value="KAJ7351018.1"/>
    <property type="molecule type" value="Genomic_DNA"/>
</dbReference>
<dbReference type="PROSITE" id="PS00237">
    <property type="entry name" value="G_PROTEIN_RECEP_F1_1"/>
    <property type="match status" value="1"/>
</dbReference>
<name>A0A9X0CJK1_9CNID</name>
<dbReference type="InterPro" id="IPR000276">
    <property type="entry name" value="GPCR_Rhodpsn"/>
</dbReference>